<evidence type="ECO:0000256" key="3">
    <source>
        <dbReference type="ARBA" id="ARBA00022630"/>
    </source>
</evidence>
<evidence type="ECO:0000313" key="11">
    <source>
        <dbReference type="Proteomes" id="UP000218418"/>
    </source>
</evidence>
<dbReference type="Pfam" id="PF00732">
    <property type="entry name" value="GMC_oxred_N"/>
    <property type="match status" value="1"/>
</dbReference>
<feature type="binding site" evidence="5">
    <location>
        <position position="293"/>
    </location>
    <ligand>
        <name>FAD</name>
        <dbReference type="ChEBI" id="CHEBI:57692"/>
    </ligand>
</feature>
<dbReference type="GO" id="GO:0050660">
    <property type="term" value="F:flavin adenine dinucleotide binding"/>
    <property type="evidence" value="ECO:0007669"/>
    <property type="project" value="InterPro"/>
</dbReference>
<evidence type="ECO:0000256" key="1">
    <source>
        <dbReference type="ARBA" id="ARBA00001974"/>
    </source>
</evidence>
<keyword evidence="11" id="KW-1185">Reference proteome</keyword>
<dbReference type="SUPFAM" id="SSF54373">
    <property type="entry name" value="FAD-linked reductases, C-terminal domain"/>
    <property type="match status" value="1"/>
</dbReference>
<dbReference type="SUPFAM" id="SSF51905">
    <property type="entry name" value="FAD/NAD(P)-binding domain"/>
    <property type="match status" value="1"/>
</dbReference>
<evidence type="ECO:0000256" key="4">
    <source>
        <dbReference type="ARBA" id="ARBA00022827"/>
    </source>
</evidence>
<dbReference type="PANTHER" id="PTHR11552:SF147">
    <property type="entry name" value="CHOLINE DEHYDROGENASE, MITOCHONDRIAL"/>
    <property type="match status" value="1"/>
</dbReference>
<dbReference type="Proteomes" id="UP000218418">
    <property type="component" value="Chromosome"/>
</dbReference>
<dbReference type="PIRSF" id="PIRSF000137">
    <property type="entry name" value="Alcohol_oxidase"/>
    <property type="match status" value="1"/>
</dbReference>
<dbReference type="Gene3D" id="3.30.560.10">
    <property type="entry name" value="Glucose Oxidase, domain 3"/>
    <property type="match status" value="1"/>
</dbReference>
<accession>A0A1Z4LYU1</accession>
<evidence type="ECO:0000256" key="6">
    <source>
        <dbReference type="RuleBase" id="RU003968"/>
    </source>
</evidence>
<comment type="similarity">
    <text evidence="2 6">Belongs to the GMC oxidoreductase family.</text>
</comment>
<name>A0A1Z4LYU1_9CYAN</name>
<comment type="cofactor">
    <cofactor evidence="1 5">
        <name>FAD</name>
        <dbReference type="ChEBI" id="CHEBI:57692"/>
    </cofactor>
</comment>
<dbReference type="InterPro" id="IPR007867">
    <property type="entry name" value="GMC_OxRtase_C"/>
</dbReference>
<gene>
    <name evidence="10" type="ORF">NIES267_58910</name>
</gene>
<sequence>MGRQGDGEMGRQGDGEMGRQGDGEKLLLITYYLLLITHYLLLVTSYSLLITHYLLLVTSYSLLITHYSLLPTPYSLFSMYDYVIVGAGSAGCVLANRLTENPQIKVLLLEAGSPDISPKIHIPAGYPDLFKTKYDWQYYTEKQVNLNHRQLYFPRGKVLGGSSSINAMIYIRGNYNNYDEWHNLGNHGWNSKEVLDYFKKAENQSRGASQYHGVKGFLDVTDSPYHHPLTNAFLKAAKEYGLIYNHDFNGTEQEGVGFYQVNQKNQQRHSAASAYLKPILSRKNLTVKTDSQVTRILFTGKRVIGLIYQDIPKNKSTEHQIKINKELILSAGTINTPQLLMLSGIGNSEHLKSLDIPVLIDLPGVGQNLQDHLVVSVVYKCTKPITLANLDKPFNLLKYLFLKKGALTSNISEAGGFLKIAKNLDKVNLQLHFVPGCLINHGFTKRNLHGFTLCPTLLYPQSKGQITLRSKNPFEPPVIQPNYLENQQDLETLLAGVKISRQILQQQALEEFRDEEMIPGSQIQSNEDISNFIRGSAESLYHPVGTCKMGNDPMSVVNSKLQVHGIEGLRIVDASIMPNIIGGNTNAPTIMIAEKAADMIKSINN</sequence>
<keyword evidence="7" id="KW-0812">Transmembrane</keyword>
<dbReference type="Pfam" id="PF05199">
    <property type="entry name" value="GMC_oxred_C"/>
    <property type="match status" value="1"/>
</dbReference>
<dbReference type="PANTHER" id="PTHR11552">
    <property type="entry name" value="GLUCOSE-METHANOL-CHOLINE GMC OXIDOREDUCTASE"/>
    <property type="match status" value="1"/>
</dbReference>
<feature type="domain" description="Glucose-methanol-choline oxidoreductase N-terminal" evidence="9">
    <location>
        <begin position="332"/>
        <end position="346"/>
    </location>
</feature>
<feature type="transmembrane region" description="Helical" evidence="7">
    <location>
        <begin position="50"/>
        <end position="70"/>
    </location>
</feature>
<organism evidence="10 11">
    <name type="scientific">Calothrix parasitica NIES-267</name>
    <dbReference type="NCBI Taxonomy" id="1973488"/>
    <lineage>
        <taxon>Bacteria</taxon>
        <taxon>Bacillati</taxon>
        <taxon>Cyanobacteriota</taxon>
        <taxon>Cyanophyceae</taxon>
        <taxon>Nostocales</taxon>
        <taxon>Calotrichaceae</taxon>
        <taxon>Calothrix</taxon>
    </lineage>
</organism>
<keyword evidence="3 6" id="KW-0285">Flavoprotein</keyword>
<feature type="transmembrane region" description="Helical" evidence="7">
    <location>
        <begin position="26"/>
        <end position="44"/>
    </location>
</feature>
<keyword evidence="7" id="KW-1133">Transmembrane helix</keyword>
<evidence type="ECO:0000259" key="9">
    <source>
        <dbReference type="PROSITE" id="PS00624"/>
    </source>
</evidence>
<dbReference type="PROSITE" id="PS00623">
    <property type="entry name" value="GMC_OXRED_1"/>
    <property type="match status" value="1"/>
</dbReference>
<dbReference type="InterPro" id="IPR000172">
    <property type="entry name" value="GMC_OxRdtase_N"/>
</dbReference>
<dbReference type="PROSITE" id="PS00624">
    <property type="entry name" value="GMC_OXRED_2"/>
    <property type="match status" value="1"/>
</dbReference>
<feature type="binding site" evidence="5">
    <location>
        <position position="158"/>
    </location>
    <ligand>
        <name>FAD</name>
        <dbReference type="ChEBI" id="CHEBI:57692"/>
    </ligand>
</feature>
<dbReference type="GO" id="GO:0016614">
    <property type="term" value="F:oxidoreductase activity, acting on CH-OH group of donors"/>
    <property type="evidence" value="ECO:0007669"/>
    <property type="project" value="InterPro"/>
</dbReference>
<protein>
    <submittedName>
        <fullName evidence="10">Glucose-methanol-choline oxidoreductase</fullName>
    </submittedName>
</protein>
<dbReference type="Gene3D" id="3.50.50.60">
    <property type="entry name" value="FAD/NAD(P)-binding domain"/>
    <property type="match status" value="1"/>
</dbReference>
<keyword evidence="7" id="KW-0472">Membrane</keyword>
<dbReference type="EMBL" id="AP018227">
    <property type="protein sequence ID" value="BAY86384.1"/>
    <property type="molecule type" value="Genomic_DNA"/>
</dbReference>
<dbReference type="InterPro" id="IPR036188">
    <property type="entry name" value="FAD/NAD-bd_sf"/>
</dbReference>
<feature type="domain" description="Glucose-methanol-choline oxidoreductase N-terminal" evidence="8">
    <location>
        <begin position="156"/>
        <end position="179"/>
    </location>
</feature>
<dbReference type="AlphaFoldDB" id="A0A1Z4LYU1"/>
<evidence type="ECO:0000256" key="7">
    <source>
        <dbReference type="SAM" id="Phobius"/>
    </source>
</evidence>
<reference evidence="10 11" key="1">
    <citation type="submission" date="2017-06" db="EMBL/GenBank/DDBJ databases">
        <title>Genome sequencing of cyanobaciteial culture collection at National Institute for Environmental Studies (NIES).</title>
        <authorList>
            <person name="Hirose Y."/>
            <person name="Shimura Y."/>
            <person name="Fujisawa T."/>
            <person name="Nakamura Y."/>
            <person name="Kawachi M."/>
        </authorList>
    </citation>
    <scope>NUCLEOTIDE SEQUENCE [LARGE SCALE GENOMIC DNA]</scope>
    <source>
        <strain evidence="10 11">NIES-267</strain>
    </source>
</reference>
<evidence type="ECO:0000259" key="8">
    <source>
        <dbReference type="PROSITE" id="PS00623"/>
    </source>
</evidence>
<dbReference type="InterPro" id="IPR012132">
    <property type="entry name" value="GMC_OxRdtase"/>
</dbReference>
<dbReference type="NCBIfam" id="NF002550">
    <property type="entry name" value="PRK02106.1"/>
    <property type="match status" value="1"/>
</dbReference>
<evidence type="ECO:0000256" key="2">
    <source>
        <dbReference type="ARBA" id="ARBA00010790"/>
    </source>
</evidence>
<proteinExistence type="inferred from homology"/>
<keyword evidence="4 5" id="KW-0274">FAD</keyword>
<evidence type="ECO:0000313" key="10">
    <source>
        <dbReference type="EMBL" id="BAY86384.1"/>
    </source>
</evidence>
<evidence type="ECO:0000256" key="5">
    <source>
        <dbReference type="PIRSR" id="PIRSR000137-2"/>
    </source>
</evidence>